<feature type="domain" description="Mce/MlaD" evidence="1">
    <location>
        <begin position="40"/>
        <end position="115"/>
    </location>
</feature>
<evidence type="ECO:0000313" key="4">
    <source>
        <dbReference type="Proteomes" id="UP000261811"/>
    </source>
</evidence>
<dbReference type="InterPro" id="IPR005693">
    <property type="entry name" value="Mce"/>
</dbReference>
<dbReference type="InterPro" id="IPR003399">
    <property type="entry name" value="Mce/MlaD"/>
</dbReference>
<organism evidence="3 4">
    <name type="scientific">Actinomadura logoneensis</name>
    <dbReference type="NCBI Taxonomy" id="2293572"/>
    <lineage>
        <taxon>Bacteria</taxon>
        <taxon>Bacillati</taxon>
        <taxon>Actinomycetota</taxon>
        <taxon>Actinomycetes</taxon>
        <taxon>Streptosporangiales</taxon>
        <taxon>Thermomonosporaceae</taxon>
        <taxon>Actinomadura</taxon>
    </lineage>
</organism>
<evidence type="ECO:0000313" key="3">
    <source>
        <dbReference type="EMBL" id="RFU43212.1"/>
    </source>
</evidence>
<feature type="domain" description="Mammalian cell entry C-terminal" evidence="2">
    <location>
        <begin position="123"/>
        <end position="295"/>
    </location>
</feature>
<dbReference type="InterPro" id="IPR024516">
    <property type="entry name" value="Mce_C"/>
</dbReference>
<dbReference type="PANTHER" id="PTHR33371:SF16">
    <property type="entry name" value="MCE-FAMILY PROTEIN MCE3F"/>
    <property type="match status" value="1"/>
</dbReference>
<evidence type="ECO:0000259" key="2">
    <source>
        <dbReference type="Pfam" id="PF11887"/>
    </source>
</evidence>
<name>A0A372JT64_9ACTN</name>
<evidence type="ECO:0000259" key="1">
    <source>
        <dbReference type="Pfam" id="PF02470"/>
    </source>
</evidence>
<dbReference type="InterPro" id="IPR052336">
    <property type="entry name" value="MlaD_Phospholipid_Transporter"/>
</dbReference>
<dbReference type="PANTHER" id="PTHR33371">
    <property type="entry name" value="INTERMEMBRANE PHOSPHOLIPID TRANSPORT SYSTEM BINDING PROTEIN MLAD-RELATED"/>
    <property type="match status" value="1"/>
</dbReference>
<dbReference type="OrthoDB" id="4741753at2"/>
<dbReference type="RefSeq" id="WP_117355860.1">
    <property type="nucleotide sequence ID" value="NZ_QURH01000039.1"/>
</dbReference>
<dbReference type="EMBL" id="QURH01000039">
    <property type="protein sequence ID" value="RFU43212.1"/>
    <property type="molecule type" value="Genomic_DNA"/>
</dbReference>
<dbReference type="NCBIfam" id="TIGR00996">
    <property type="entry name" value="Mtu_fam_mce"/>
    <property type="match status" value="1"/>
</dbReference>
<comment type="caution">
    <text evidence="3">The sequence shown here is derived from an EMBL/GenBank/DDBJ whole genome shotgun (WGS) entry which is preliminary data.</text>
</comment>
<sequence length="415" mass="43929">MLTVGARLKAIVFTLLALFVISYIAITYADLGKYVGMRGYYVVRMELPTTGGLFKGSDVSYRGTSVGKVGDLELTPDGVLAELHISDSAPDIPRDLKAIVANRSAVGEQYVELEPDRDGGPYLAQGAVIPRSATSTPAPVEQTLKSINDLSGTLPLNDLKVVVDELGQAFAGQGPHLQKLLDTSGEFIAASDAAFPQTDELIKNGNIVLRTQNEEAQAFKDFARNSHLLAQTLKSSDGDIRTILANGPPANRKLLELLRDVQPGLPILLANLLTTSRLTDARLPGLETTLANLPKISAIGPSIVQDGKLRLGLVNTFFNPQPCTRGYGGTQYRNGTTDLKTAKFNRGAYCAEPKSSGINVRGAANAPHYGVPPAAIPGVDSANLTAAQPFFSAVGLPGLGRESGTSLQQLLGIGR</sequence>
<dbReference type="Proteomes" id="UP000261811">
    <property type="component" value="Unassembled WGS sequence"/>
</dbReference>
<gene>
    <name evidence="3" type="ORF">DZF91_02290</name>
</gene>
<keyword evidence="4" id="KW-1185">Reference proteome</keyword>
<reference evidence="3 4" key="1">
    <citation type="submission" date="2018-08" db="EMBL/GenBank/DDBJ databases">
        <title>Actinomadura jelena sp. nov., a novel Actinomycete isolated from soil in Chad.</title>
        <authorList>
            <person name="Shi L."/>
        </authorList>
    </citation>
    <scope>NUCLEOTIDE SEQUENCE [LARGE SCALE GENOMIC DNA]</scope>
    <source>
        <strain evidence="3 4">NEAU-G17</strain>
    </source>
</reference>
<protein>
    <submittedName>
        <fullName evidence="3">MCE family protein</fullName>
    </submittedName>
</protein>
<accession>A0A372JT64</accession>
<dbReference type="GO" id="GO:0005576">
    <property type="term" value="C:extracellular region"/>
    <property type="evidence" value="ECO:0007669"/>
    <property type="project" value="TreeGrafter"/>
</dbReference>
<dbReference type="Pfam" id="PF02470">
    <property type="entry name" value="MlaD"/>
    <property type="match status" value="1"/>
</dbReference>
<dbReference type="AlphaFoldDB" id="A0A372JT64"/>
<proteinExistence type="predicted"/>
<dbReference type="Pfam" id="PF11887">
    <property type="entry name" value="Mce4_CUP1"/>
    <property type="match status" value="1"/>
</dbReference>